<evidence type="ECO:0000256" key="3">
    <source>
        <dbReference type="ARBA" id="ARBA00022679"/>
    </source>
</evidence>
<dbReference type="Gene3D" id="1.20.272.10">
    <property type="match status" value="1"/>
</dbReference>
<dbReference type="AlphaFoldDB" id="A0A075QXX8"/>
<comment type="catalytic activity">
    <reaction evidence="7">
        <text>DNA(n) + a 2'-deoxyribonucleoside 5'-triphosphate = DNA(n+1) + diphosphate</text>
        <dbReference type="Rhea" id="RHEA:22508"/>
        <dbReference type="Rhea" id="RHEA-COMP:17339"/>
        <dbReference type="Rhea" id="RHEA-COMP:17340"/>
        <dbReference type="ChEBI" id="CHEBI:33019"/>
        <dbReference type="ChEBI" id="CHEBI:61560"/>
        <dbReference type="ChEBI" id="CHEBI:173112"/>
        <dbReference type="EC" id="2.7.7.7"/>
    </reaction>
</comment>
<proteinExistence type="predicted"/>
<evidence type="ECO:0000313" key="9">
    <source>
        <dbReference type="EMBL" id="AIG24469.1"/>
    </source>
</evidence>
<gene>
    <name evidence="9" type="ORF">BRLA_c000540</name>
</gene>
<dbReference type="NCBIfam" id="TIGR00678">
    <property type="entry name" value="holB"/>
    <property type="match status" value="1"/>
</dbReference>
<evidence type="ECO:0000256" key="5">
    <source>
        <dbReference type="ARBA" id="ARBA00022705"/>
    </source>
</evidence>
<name>A0A075QXX8_BRELA</name>
<dbReference type="NCBIfam" id="NF005972">
    <property type="entry name" value="PRK08058.1"/>
    <property type="match status" value="1"/>
</dbReference>
<dbReference type="Pfam" id="PF13177">
    <property type="entry name" value="DNA_pol3_delta2"/>
    <property type="match status" value="1"/>
</dbReference>
<dbReference type="InterPro" id="IPR027417">
    <property type="entry name" value="P-loop_NTPase"/>
</dbReference>
<dbReference type="SUPFAM" id="SSF52540">
    <property type="entry name" value="P-loop containing nucleoside triphosphate hydrolases"/>
    <property type="match status" value="1"/>
</dbReference>
<keyword evidence="4 9" id="KW-0548">Nucleotidyltransferase</keyword>
<dbReference type="Proteomes" id="UP000005850">
    <property type="component" value="Chromosome"/>
</dbReference>
<dbReference type="PANTHER" id="PTHR11669">
    <property type="entry name" value="REPLICATION FACTOR C / DNA POLYMERASE III GAMMA-TAU SUBUNIT"/>
    <property type="match status" value="1"/>
</dbReference>
<feature type="domain" description="DNA polymerase III delta subunit C-terminal" evidence="8">
    <location>
        <begin position="227"/>
        <end position="325"/>
    </location>
</feature>
<dbReference type="Pfam" id="PF09115">
    <property type="entry name" value="DNApol3-delta_C"/>
    <property type="match status" value="1"/>
</dbReference>
<evidence type="ECO:0000256" key="1">
    <source>
        <dbReference type="ARBA" id="ARBA00012417"/>
    </source>
</evidence>
<protein>
    <recommendedName>
        <fullName evidence="2">DNA polymerase III subunit delta'</fullName>
        <ecNumber evidence="1">2.7.7.7</ecNumber>
    </recommendedName>
</protein>
<evidence type="ECO:0000256" key="2">
    <source>
        <dbReference type="ARBA" id="ARBA00014363"/>
    </source>
</evidence>
<reference evidence="9 10" key="1">
    <citation type="journal article" date="2011" name="J. Bacteriol.">
        <title>Genome sequence of Brevibacillus laterosporus LMG 15441, a pathogen of invertebrates.</title>
        <authorList>
            <person name="Djukic M."/>
            <person name="Poehlein A."/>
            <person name="Thurmer A."/>
            <person name="Daniel R."/>
        </authorList>
    </citation>
    <scope>NUCLEOTIDE SEQUENCE [LARGE SCALE GENOMIC DNA]</scope>
    <source>
        <strain evidence="9 10">LMG 15441</strain>
    </source>
</reference>
<dbReference type="GO" id="GO:0003677">
    <property type="term" value="F:DNA binding"/>
    <property type="evidence" value="ECO:0007669"/>
    <property type="project" value="InterPro"/>
</dbReference>
<accession>A0A075QXX8</accession>
<dbReference type="GO" id="GO:0003887">
    <property type="term" value="F:DNA-directed DNA polymerase activity"/>
    <property type="evidence" value="ECO:0007669"/>
    <property type="project" value="UniProtKB-KW"/>
</dbReference>
<organism evidence="9 10">
    <name type="scientific">Brevibacillus laterosporus LMG 15441</name>
    <dbReference type="NCBI Taxonomy" id="1042163"/>
    <lineage>
        <taxon>Bacteria</taxon>
        <taxon>Bacillati</taxon>
        <taxon>Bacillota</taxon>
        <taxon>Bacilli</taxon>
        <taxon>Bacillales</taxon>
        <taxon>Paenibacillaceae</taxon>
        <taxon>Brevibacillus</taxon>
    </lineage>
</organism>
<keyword evidence="3 9" id="KW-0808">Transferase</keyword>
<sequence>MSWSNVAKKQERVAEVLANSMKYDRLAHAYLFTGPKGVGKMEVAQHVTKSIFCLDQPGDACGTCLNCQRIQSGNHPDVYQISPDGASVKIEQIRALQKEMKMRAVESKNKVYILEHVDKMTTQAANSLLKFLEEPPAGVLALLLSENSHAILPTILSRCQTIVFNPLPVEMIVQSLVNEGITRGIAQVASQITTNLDDARLLSQSEWFAQLKAMVIQLGRDLKQRDSQALFTIQDQFQRNDRLKEELPLFLDLLILWLRDILYIQVGRRANIINIDQQDALEEQALQWAQTEILRGIDVAMETRNRIERNANPQLALERLVLHIQEG</sequence>
<dbReference type="EMBL" id="CP007806">
    <property type="protein sequence ID" value="AIG24469.1"/>
    <property type="molecule type" value="Genomic_DNA"/>
</dbReference>
<dbReference type="PANTHER" id="PTHR11669:SF8">
    <property type="entry name" value="DNA POLYMERASE III SUBUNIT DELTA"/>
    <property type="match status" value="1"/>
</dbReference>
<dbReference type="GO" id="GO:0009360">
    <property type="term" value="C:DNA polymerase III complex"/>
    <property type="evidence" value="ECO:0007669"/>
    <property type="project" value="InterPro"/>
</dbReference>
<evidence type="ECO:0000256" key="6">
    <source>
        <dbReference type="ARBA" id="ARBA00022932"/>
    </source>
</evidence>
<keyword evidence="5" id="KW-0235">DNA replication</keyword>
<dbReference type="EC" id="2.7.7.7" evidence="1"/>
<dbReference type="CDD" id="cd00009">
    <property type="entry name" value="AAA"/>
    <property type="match status" value="1"/>
</dbReference>
<keyword evidence="6" id="KW-0239">DNA-directed DNA polymerase</keyword>
<dbReference type="eggNOG" id="COG0470">
    <property type="taxonomic scope" value="Bacteria"/>
</dbReference>
<keyword evidence="10" id="KW-1185">Reference proteome</keyword>
<dbReference type="InterPro" id="IPR050238">
    <property type="entry name" value="DNA_Rep/Repair_Clamp_Loader"/>
</dbReference>
<dbReference type="GO" id="GO:0006261">
    <property type="term" value="P:DNA-templated DNA replication"/>
    <property type="evidence" value="ECO:0007669"/>
    <property type="project" value="TreeGrafter"/>
</dbReference>
<dbReference type="KEGG" id="blr:BRLA_c000540"/>
<dbReference type="FunFam" id="3.40.50.300:FF:001255">
    <property type="entry name" value="DNA polymerase III subunit delta"/>
    <property type="match status" value="1"/>
</dbReference>
<dbReference type="STRING" id="1042163.BRLA_c000540"/>
<dbReference type="InterPro" id="IPR004622">
    <property type="entry name" value="DNA_pol_HolB"/>
</dbReference>
<evidence type="ECO:0000256" key="4">
    <source>
        <dbReference type="ARBA" id="ARBA00022695"/>
    </source>
</evidence>
<dbReference type="RefSeq" id="WP_003333927.1">
    <property type="nucleotide sequence ID" value="NZ_CP007806.1"/>
</dbReference>
<dbReference type="Gene3D" id="3.40.50.300">
    <property type="entry name" value="P-loop containing nucleotide triphosphate hydrolases"/>
    <property type="match status" value="1"/>
</dbReference>
<dbReference type="InterPro" id="IPR015199">
    <property type="entry name" value="DNA_pol_III_delta_C"/>
</dbReference>
<evidence type="ECO:0000313" key="10">
    <source>
        <dbReference type="Proteomes" id="UP000005850"/>
    </source>
</evidence>
<evidence type="ECO:0000256" key="7">
    <source>
        <dbReference type="ARBA" id="ARBA00049244"/>
    </source>
</evidence>
<dbReference type="GO" id="GO:0008408">
    <property type="term" value="F:3'-5' exonuclease activity"/>
    <property type="evidence" value="ECO:0007669"/>
    <property type="project" value="InterPro"/>
</dbReference>
<evidence type="ECO:0000259" key="8">
    <source>
        <dbReference type="Pfam" id="PF09115"/>
    </source>
</evidence>
<dbReference type="HOGENOM" id="CLU_006229_4_5_9"/>